<dbReference type="Proteomes" id="UP000220841">
    <property type="component" value="Unassembled WGS sequence"/>
</dbReference>
<dbReference type="AlphaFoldDB" id="A0A2A8H918"/>
<name>A0A2A8H918_9BACI</name>
<reference evidence="2 3" key="1">
    <citation type="submission" date="2017-09" db="EMBL/GenBank/DDBJ databases">
        <title>Large-scale bioinformatics analysis of Bacillus genomes uncovers conserved roles of natural products in bacterial physiology.</title>
        <authorList>
            <consortium name="Agbiome Team Llc"/>
            <person name="Bleich R.M."/>
            <person name="Grubbs K.J."/>
            <person name="Santa Maria K.C."/>
            <person name="Allen S.E."/>
            <person name="Farag S."/>
            <person name="Shank E.A."/>
            <person name="Bowers A."/>
        </authorList>
    </citation>
    <scope>NUCLEOTIDE SEQUENCE [LARGE SCALE GENOMIC DNA]</scope>
    <source>
        <strain evidence="2 3">AFS021349</strain>
    </source>
</reference>
<feature type="region of interest" description="Disordered" evidence="1">
    <location>
        <begin position="42"/>
        <end position="64"/>
    </location>
</feature>
<feature type="compositionally biased region" description="Low complexity" evidence="1">
    <location>
        <begin position="43"/>
        <end position="64"/>
    </location>
</feature>
<dbReference type="EMBL" id="NUBY01000180">
    <property type="protein sequence ID" value="PEP96795.1"/>
    <property type="molecule type" value="Genomic_DNA"/>
</dbReference>
<sequence length="64" mass="7096">MFFFKRKKKKNKVVTQSHVKRNKESTNKGWLIHNTTSTAINASSDYGGSHSTSCSSHSSYDAGS</sequence>
<evidence type="ECO:0000313" key="2">
    <source>
        <dbReference type="EMBL" id="PEP96795.1"/>
    </source>
</evidence>
<organism evidence="2 3">
    <name type="scientific">Bacillus toyonensis</name>
    <dbReference type="NCBI Taxonomy" id="155322"/>
    <lineage>
        <taxon>Bacteria</taxon>
        <taxon>Bacillati</taxon>
        <taxon>Bacillota</taxon>
        <taxon>Bacilli</taxon>
        <taxon>Bacillales</taxon>
        <taxon>Bacillaceae</taxon>
        <taxon>Bacillus</taxon>
        <taxon>Bacillus cereus group</taxon>
    </lineage>
</organism>
<evidence type="ECO:0000313" key="3">
    <source>
        <dbReference type="Proteomes" id="UP000220841"/>
    </source>
</evidence>
<feature type="region of interest" description="Disordered" evidence="1">
    <location>
        <begin position="1"/>
        <end position="30"/>
    </location>
</feature>
<protein>
    <submittedName>
        <fullName evidence="2">Uncharacterized protein</fullName>
    </submittedName>
</protein>
<feature type="compositionally biased region" description="Basic residues" evidence="1">
    <location>
        <begin position="1"/>
        <end position="12"/>
    </location>
</feature>
<evidence type="ECO:0000256" key="1">
    <source>
        <dbReference type="SAM" id="MobiDB-lite"/>
    </source>
</evidence>
<comment type="caution">
    <text evidence="2">The sequence shown here is derived from an EMBL/GenBank/DDBJ whole genome shotgun (WGS) entry which is preliminary data.</text>
</comment>
<proteinExistence type="predicted"/>
<gene>
    <name evidence="2" type="ORF">CN585_25250</name>
</gene>
<feature type="non-terminal residue" evidence="2">
    <location>
        <position position="64"/>
    </location>
</feature>
<accession>A0A2A8H918</accession>